<evidence type="ECO:0000313" key="3">
    <source>
        <dbReference type="EMBL" id="KAG0496928.1"/>
    </source>
</evidence>
<feature type="repeat" description="PPR" evidence="2">
    <location>
        <begin position="245"/>
        <end position="279"/>
    </location>
</feature>
<dbReference type="OrthoDB" id="10253408at2759"/>
<dbReference type="PANTHER" id="PTHR47926:SF413">
    <property type="entry name" value="REPEAT (TPR)-LIKE SUPERFAMILY PROTEIN, PUTATIVE-RELATED"/>
    <property type="match status" value="1"/>
</dbReference>
<dbReference type="InterPro" id="IPR002885">
    <property type="entry name" value="PPR_rpt"/>
</dbReference>
<dbReference type="InterPro" id="IPR046960">
    <property type="entry name" value="PPR_At4g14850-like_plant"/>
</dbReference>
<dbReference type="PANTHER" id="PTHR47926">
    <property type="entry name" value="PENTATRICOPEPTIDE REPEAT-CONTAINING PROTEIN"/>
    <property type="match status" value="1"/>
</dbReference>
<evidence type="ECO:0000313" key="4">
    <source>
        <dbReference type="Proteomes" id="UP000636800"/>
    </source>
</evidence>
<dbReference type="NCBIfam" id="TIGR00756">
    <property type="entry name" value="PPR"/>
    <property type="match status" value="6"/>
</dbReference>
<dbReference type="GO" id="GO:0003723">
    <property type="term" value="F:RNA binding"/>
    <property type="evidence" value="ECO:0007669"/>
    <property type="project" value="InterPro"/>
</dbReference>
<evidence type="ECO:0000256" key="2">
    <source>
        <dbReference type="PROSITE-ProRule" id="PRU00708"/>
    </source>
</evidence>
<sequence>MNCMYANFRQPQFISHRRRLEEQLSELHKCSDHRRLVQLHSQIFRLGLHRNPFVASKLIAAYSLCRRPYSAASVFGLVPEPKTNLFNTLIRAFAHNSLPTLSLLAFVRMQRSSIPVDSFTYPFLLKSFSGALRPVQLIHAHIVKLGFLSDIFVPNSLVDSYSKAGEAGLCAAMKLFEHMPVRDVVSWNSMIAALVRAGALSDARRLFDEMPNRDIISWNCILNGYTKAGEMVSAFEFFQKMPERNVVSWSTIVLGYCKKGDMEMAKMLFDKMPSKNLVTWTIMISAFAEKGLASQASNMMDRMEEARLELDAGAVVAILTACAESGLLGLGKRVHSAVKRNRMRLTTQISNAMIDMYSKCGDLKEAWNIFMDIKDRDLVSWNSMILGLAMHGHGNKALELFAKMEAEGIMPDRVTFMGVLCACTHKGLIKEARMYFASMEKDYKIVPEIEHYGCLVDLLGRHGLLMEAYNLAKTMPLEPNAIIWGSLLNACKLHSNVDIAEKVLNELMELVPSDPGNFAIICNIYASNRKWDDMAKARMKMKDAGEQKQAGSSWIELEDAVHEFTVGDRMHPQSDGILGMLNRLGQHVKQLGQVAKAC</sequence>
<name>A0A835VH40_VANPL</name>
<keyword evidence="1" id="KW-0677">Repeat</keyword>
<dbReference type="FunFam" id="1.25.40.10:FF:000184">
    <property type="entry name" value="Pentatricopeptide repeat-containing protein, chloroplastic"/>
    <property type="match status" value="1"/>
</dbReference>
<evidence type="ECO:0000256" key="1">
    <source>
        <dbReference type="ARBA" id="ARBA00022737"/>
    </source>
</evidence>
<dbReference type="PROSITE" id="PS51375">
    <property type="entry name" value="PPR"/>
    <property type="match status" value="3"/>
</dbReference>
<feature type="repeat" description="PPR" evidence="2">
    <location>
        <begin position="183"/>
        <end position="217"/>
    </location>
</feature>
<evidence type="ECO:0008006" key="5">
    <source>
        <dbReference type="Google" id="ProtNLM"/>
    </source>
</evidence>
<dbReference type="InterPro" id="IPR046848">
    <property type="entry name" value="E_motif"/>
</dbReference>
<dbReference type="Pfam" id="PF20431">
    <property type="entry name" value="E_motif"/>
    <property type="match status" value="1"/>
</dbReference>
<dbReference type="Proteomes" id="UP000636800">
    <property type="component" value="Chromosome 1"/>
</dbReference>
<proteinExistence type="predicted"/>
<dbReference type="Gene3D" id="1.25.40.10">
    <property type="entry name" value="Tetratricopeptide repeat domain"/>
    <property type="match status" value="4"/>
</dbReference>
<feature type="repeat" description="PPR" evidence="2">
    <location>
        <begin position="377"/>
        <end position="411"/>
    </location>
</feature>
<accession>A0A835VH40</accession>
<dbReference type="EMBL" id="JADCNL010000001">
    <property type="protein sequence ID" value="KAG0496928.1"/>
    <property type="molecule type" value="Genomic_DNA"/>
</dbReference>
<gene>
    <name evidence="3" type="ORF">HPP92_001619</name>
</gene>
<dbReference type="AlphaFoldDB" id="A0A835VH40"/>
<protein>
    <recommendedName>
        <fullName evidence="5">Pentatricopeptide repeat-containing protein</fullName>
    </recommendedName>
</protein>
<keyword evidence="4" id="KW-1185">Reference proteome</keyword>
<dbReference type="Pfam" id="PF01535">
    <property type="entry name" value="PPR"/>
    <property type="match status" value="2"/>
</dbReference>
<organism evidence="3 4">
    <name type="scientific">Vanilla planifolia</name>
    <name type="common">Vanilla</name>
    <dbReference type="NCBI Taxonomy" id="51239"/>
    <lineage>
        <taxon>Eukaryota</taxon>
        <taxon>Viridiplantae</taxon>
        <taxon>Streptophyta</taxon>
        <taxon>Embryophyta</taxon>
        <taxon>Tracheophyta</taxon>
        <taxon>Spermatophyta</taxon>
        <taxon>Magnoliopsida</taxon>
        <taxon>Liliopsida</taxon>
        <taxon>Asparagales</taxon>
        <taxon>Orchidaceae</taxon>
        <taxon>Vanilloideae</taxon>
        <taxon>Vanilleae</taxon>
        <taxon>Vanilla</taxon>
    </lineage>
</organism>
<dbReference type="InterPro" id="IPR011990">
    <property type="entry name" value="TPR-like_helical_dom_sf"/>
</dbReference>
<dbReference type="GO" id="GO:0009451">
    <property type="term" value="P:RNA modification"/>
    <property type="evidence" value="ECO:0007669"/>
    <property type="project" value="InterPro"/>
</dbReference>
<comment type="caution">
    <text evidence="3">The sequence shown here is derived from an EMBL/GenBank/DDBJ whole genome shotgun (WGS) entry which is preliminary data.</text>
</comment>
<dbReference type="Pfam" id="PF13041">
    <property type="entry name" value="PPR_2"/>
    <property type="match status" value="3"/>
</dbReference>
<reference evidence="3 4" key="1">
    <citation type="journal article" date="2020" name="Nat. Food">
        <title>A phased Vanilla planifolia genome enables genetic improvement of flavour and production.</title>
        <authorList>
            <person name="Hasing T."/>
            <person name="Tang H."/>
            <person name="Brym M."/>
            <person name="Khazi F."/>
            <person name="Huang T."/>
            <person name="Chambers A.H."/>
        </authorList>
    </citation>
    <scope>NUCLEOTIDE SEQUENCE [LARGE SCALE GENOMIC DNA]</scope>
    <source>
        <tissue evidence="3">Leaf</tissue>
    </source>
</reference>